<evidence type="ECO:0000256" key="6">
    <source>
        <dbReference type="ARBA" id="ARBA00023242"/>
    </source>
</evidence>
<feature type="compositionally biased region" description="Basic residues" evidence="8">
    <location>
        <begin position="241"/>
        <end position="253"/>
    </location>
</feature>
<dbReference type="PROSITE" id="PS50158">
    <property type="entry name" value="ZF_CCHC"/>
    <property type="match status" value="3"/>
</dbReference>
<dbReference type="GO" id="GO:0071036">
    <property type="term" value="P:nuclear polyadenylation-dependent snoRNA catabolic process"/>
    <property type="evidence" value="ECO:0007669"/>
    <property type="project" value="TreeGrafter"/>
</dbReference>
<comment type="caution">
    <text evidence="10">The sequence shown here is derived from an EMBL/GenBank/DDBJ whole genome shotgun (WGS) entry which is preliminary data.</text>
</comment>
<sequence length="354" mass="40497">MSMLSEFETMDTLPFVKETTPQPRDKVLAPTIDEVDDNPEDLRDMRGQGRYFGITGEDGINETEPKCNNCSQRGHLKRNCPHVICTYCGAMDDHYSQHCLKAIKCSNCSESGHYRSQCPNKWKRVFCTLCNSKRHSRDRCPSVWRVYILKDERSKRALPMHALYCYNCGGKGHLGDECDSRRSSRVPNDDGSAFSGDNLSPELKKEYFQNLRKQRLERDNEFDYQDYEFDDALYDDEPVRKRSKSSSKKRKHNSNNGNAYGNGSGSGNNKHRRSAQQVQPVQRGGTLPPARNRSHPLDFPRSGSGGGHNASTVTQNMSNSRYGRSNSRRNQSQSNYKNYNSFKPFRSGTLNMRR</sequence>
<keyword evidence="3" id="KW-0677">Repeat</keyword>
<dbReference type="GO" id="GO:0031499">
    <property type="term" value="C:TRAMP complex"/>
    <property type="evidence" value="ECO:0007669"/>
    <property type="project" value="TreeGrafter"/>
</dbReference>
<evidence type="ECO:0000313" key="11">
    <source>
        <dbReference type="Proteomes" id="UP000187013"/>
    </source>
</evidence>
<dbReference type="GO" id="GO:0071039">
    <property type="term" value="P:nuclear polyadenylation-dependent CUT catabolic process"/>
    <property type="evidence" value="ECO:0007669"/>
    <property type="project" value="TreeGrafter"/>
</dbReference>
<dbReference type="SMART" id="SM00343">
    <property type="entry name" value="ZnF_C2HC"/>
    <property type="match status" value="5"/>
</dbReference>
<dbReference type="GO" id="GO:0008270">
    <property type="term" value="F:zinc ion binding"/>
    <property type="evidence" value="ECO:0007669"/>
    <property type="project" value="UniProtKB-KW"/>
</dbReference>
<dbReference type="Pfam" id="PF21759">
    <property type="entry name" value="AIR2-like_ZnK4"/>
    <property type="match status" value="1"/>
</dbReference>
<dbReference type="SUPFAM" id="SSF57756">
    <property type="entry name" value="Retrovirus zinc finger-like domains"/>
    <property type="match status" value="2"/>
</dbReference>
<comment type="subcellular location">
    <subcellularLocation>
        <location evidence="1">Nucleus</location>
    </subcellularLocation>
</comment>
<evidence type="ECO:0000256" key="5">
    <source>
        <dbReference type="ARBA" id="ARBA00022833"/>
    </source>
</evidence>
<evidence type="ECO:0000256" key="3">
    <source>
        <dbReference type="ARBA" id="ARBA00022737"/>
    </source>
</evidence>
<accession>A0A1Q3ABI9</accession>
<evidence type="ECO:0000256" key="2">
    <source>
        <dbReference type="ARBA" id="ARBA00022723"/>
    </source>
</evidence>
<dbReference type="GO" id="GO:0071037">
    <property type="term" value="P:nuclear polyadenylation-dependent snRNA catabolic process"/>
    <property type="evidence" value="ECO:0007669"/>
    <property type="project" value="TreeGrafter"/>
</dbReference>
<evidence type="ECO:0000256" key="4">
    <source>
        <dbReference type="ARBA" id="ARBA00022771"/>
    </source>
</evidence>
<dbReference type="AlphaFoldDB" id="A0A1Q3ABI9"/>
<evidence type="ECO:0000256" key="1">
    <source>
        <dbReference type="ARBA" id="ARBA00004123"/>
    </source>
</evidence>
<dbReference type="InterPro" id="IPR036875">
    <property type="entry name" value="Znf_CCHC_sf"/>
</dbReference>
<keyword evidence="4 7" id="KW-0863">Zinc-finger</keyword>
<evidence type="ECO:0000313" key="10">
    <source>
        <dbReference type="EMBL" id="GAV53097.1"/>
    </source>
</evidence>
<dbReference type="InterPro" id="IPR001878">
    <property type="entry name" value="Znf_CCHC"/>
</dbReference>
<evidence type="ECO:0000259" key="9">
    <source>
        <dbReference type="PROSITE" id="PS50158"/>
    </source>
</evidence>
<proteinExistence type="predicted"/>
<dbReference type="InterPro" id="IPR016713">
    <property type="entry name" value="Air1/2_Saccharomycetales"/>
</dbReference>
<name>A0A1Q3ABI9_ZYGRO</name>
<feature type="region of interest" description="Disordered" evidence="8">
    <location>
        <begin position="238"/>
        <end position="354"/>
    </location>
</feature>
<dbReference type="PANTHER" id="PTHR46543:SF1">
    <property type="entry name" value="ZINC FINGER CCHC DOMAIN-CONTAINING PROTEIN 7"/>
    <property type="match status" value="1"/>
</dbReference>
<dbReference type="Pfam" id="PF00098">
    <property type="entry name" value="zf-CCHC"/>
    <property type="match status" value="3"/>
</dbReference>
<evidence type="ECO:0000256" key="7">
    <source>
        <dbReference type="PROSITE-ProRule" id="PRU00047"/>
    </source>
</evidence>
<dbReference type="InterPro" id="IPR051644">
    <property type="entry name" value="TRAMP_AT-DNA-binding"/>
</dbReference>
<dbReference type="InterPro" id="IPR049024">
    <property type="entry name" value="AIR2-like_ZnK4"/>
</dbReference>
<dbReference type="Gene3D" id="4.10.60.10">
    <property type="entry name" value="Zinc finger, CCHC-type"/>
    <property type="match status" value="2"/>
</dbReference>
<organism evidence="10 11">
    <name type="scientific">Zygosaccharomyces rouxii</name>
    <dbReference type="NCBI Taxonomy" id="4956"/>
    <lineage>
        <taxon>Eukaryota</taxon>
        <taxon>Fungi</taxon>
        <taxon>Dikarya</taxon>
        <taxon>Ascomycota</taxon>
        <taxon>Saccharomycotina</taxon>
        <taxon>Saccharomycetes</taxon>
        <taxon>Saccharomycetales</taxon>
        <taxon>Saccharomycetaceae</taxon>
        <taxon>Zygosaccharomyces</taxon>
    </lineage>
</organism>
<dbReference type="Proteomes" id="UP000187013">
    <property type="component" value="Unassembled WGS sequence"/>
</dbReference>
<dbReference type="OrthoDB" id="7608935at2759"/>
<reference evidence="10 11" key="1">
    <citation type="submission" date="2016-08" db="EMBL/GenBank/DDBJ databases">
        <title>Draft genome sequence of allopolyploid Zygosaccharomyces rouxii.</title>
        <authorList>
            <person name="Watanabe J."/>
            <person name="Uehara K."/>
            <person name="Mogi Y."/>
            <person name="Tsukioka Y."/>
        </authorList>
    </citation>
    <scope>NUCLEOTIDE SEQUENCE [LARGE SCALE GENOMIC DNA]</scope>
    <source>
        <strain evidence="10 11">NBRC 110957</strain>
    </source>
</reference>
<evidence type="ECO:0000256" key="8">
    <source>
        <dbReference type="SAM" id="MobiDB-lite"/>
    </source>
</evidence>
<dbReference type="EMBL" id="BDGX01000035">
    <property type="protein sequence ID" value="GAV53097.1"/>
    <property type="molecule type" value="Genomic_DNA"/>
</dbReference>
<dbReference type="GO" id="GO:0043633">
    <property type="term" value="P:polyadenylation-dependent RNA catabolic process"/>
    <property type="evidence" value="ECO:0007669"/>
    <property type="project" value="InterPro"/>
</dbReference>
<feature type="compositionally biased region" description="Low complexity" evidence="8">
    <location>
        <begin position="318"/>
        <end position="341"/>
    </location>
</feature>
<feature type="region of interest" description="Disordered" evidence="8">
    <location>
        <begin position="179"/>
        <end position="199"/>
    </location>
</feature>
<dbReference type="PANTHER" id="PTHR46543">
    <property type="entry name" value="ZINC FINGER CCHC DOMAIN-CONTAINING PROTEIN 7"/>
    <property type="match status" value="1"/>
</dbReference>
<gene>
    <name evidence="10" type="ORF">ZYGR_0AI03790</name>
</gene>
<protein>
    <recommendedName>
        <fullName evidence="9">CCHC-type domain-containing protein</fullName>
    </recommendedName>
</protein>
<feature type="domain" description="CCHC-type" evidence="9">
    <location>
        <begin position="165"/>
        <end position="178"/>
    </location>
</feature>
<keyword evidence="2" id="KW-0479">Metal-binding</keyword>
<keyword evidence="5" id="KW-0862">Zinc</keyword>
<dbReference type="GO" id="GO:0071031">
    <property type="term" value="P:nuclear mRNA surveillance of mRNA 3'-end processing"/>
    <property type="evidence" value="ECO:0007669"/>
    <property type="project" value="TreeGrafter"/>
</dbReference>
<dbReference type="PIRSF" id="PIRSF018162">
    <property type="entry name" value="PolyA_pol_Air1/2"/>
    <property type="match status" value="1"/>
</dbReference>
<dbReference type="GO" id="GO:0071035">
    <property type="term" value="P:nuclear polyadenylation-dependent rRNA catabolic process"/>
    <property type="evidence" value="ECO:0007669"/>
    <property type="project" value="TreeGrafter"/>
</dbReference>
<dbReference type="GO" id="GO:0003723">
    <property type="term" value="F:RNA binding"/>
    <property type="evidence" value="ECO:0007669"/>
    <property type="project" value="TreeGrafter"/>
</dbReference>
<dbReference type="GO" id="GO:0071038">
    <property type="term" value="P:TRAMP-dependent tRNA surveillance pathway"/>
    <property type="evidence" value="ECO:0007669"/>
    <property type="project" value="TreeGrafter"/>
</dbReference>
<keyword evidence="6" id="KW-0539">Nucleus</keyword>
<feature type="domain" description="CCHC-type" evidence="9">
    <location>
        <begin position="104"/>
        <end position="120"/>
    </location>
</feature>
<feature type="domain" description="CCHC-type" evidence="9">
    <location>
        <begin position="66"/>
        <end position="81"/>
    </location>
</feature>